<evidence type="ECO:0000313" key="8">
    <source>
        <dbReference type="Proteomes" id="UP000031501"/>
    </source>
</evidence>
<feature type="region of interest" description="Disordered" evidence="5">
    <location>
        <begin position="19"/>
        <end position="39"/>
    </location>
</feature>
<evidence type="ECO:0000313" key="7">
    <source>
        <dbReference type="EMBL" id="ASN27635.1"/>
    </source>
</evidence>
<evidence type="ECO:0000256" key="1">
    <source>
        <dbReference type="ARBA" id="ARBA00023015"/>
    </source>
</evidence>
<evidence type="ECO:0000259" key="6">
    <source>
        <dbReference type="PROSITE" id="PS50977"/>
    </source>
</evidence>
<dbReference type="InterPro" id="IPR023772">
    <property type="entry name" value="DNA-bd_HTH_TetR-type_CS"/>
</dbReference>
<dbReference type="PRINTS" id="PR00455">
    <property type="entry name" value="HTHTETR"/>
</dbReference>
<accession>A0A221P773</accession>
<dbReference type="SUPFAM" id="SSF46689">
    <property type="entry name" value="Homeodomain-like"/>
    <property type="match status" value="1"/>
</dbReference>
<dbReference type="AlphaFoldDB" id="A0A221P773"/>
<evidence type="ECO:0000256" key="5">
    <source>
        <dbReference type="SAM" id="MobiDB-lite"/>
    </source>
</evidence>
<feature type="DNA-binding region" description="H-T-H motif" evidence="4">
    <location>
        <begin position="66"/>
        <end position="85"/>
    </location>
</feature>
<dbReference type="STRING" id="1355015.LK06_029250"/>
<name>A0A221P773_9ACTN</name>
<proteinExistence type="predicted"/>
<reference evidence="7 8" key="1">
    <citation type="submission" date="2017-07" db="EMBL/GenBank/DDBJ databases">
        <title>Genome sequence of Streptomyces pluripotens MUSC 137T.</title>
        <authorList>
            <person name="Ser H.-L."/>
            <person name="Lee L.-H."/>
        </authorList>
    </citation>
    <scope>NUCLEOTIDE SEQUENCE [LARGE SCALE GENOMIC DNA]</scope>
    <source>
        <strain evidence="7 8">MUSC 137</strain>
    </source>
</reference>
<sequence>MTMCRCDGSRVTRVPIDSRDTMPEARPMPSEITPTGLRERKKEETRRLLLEGAAHLFKERGFEATTVADIAAYANVSVRTFFRYFETKEALLLPDGVEVFAYVENALSERPAEEEPLDAVCNALLEAAKPFAASTLTALSHPLEDIENVVTARLVQAFSDFEERLTVLVQRRLPPNTPDADLKAAVIACAALSAVRAVLRTRRARRASGVTDTGPDTAPLLRAFGILREIGSPGRH</sequence>
<evidence type="ECO:0000256" key="2">
    <source>
        <dbReference type="ARBA" id="ARBA00023125"/>
    </source>
</evidence>
<dbReference type="Proteomes" id="UP000031501">
    <property type="component" value="Chromosome"/>
</dbReference>
<dbReference type="PANTHER" id="PTHR30055:SF238">
    <property type="entry name" value="MYCOFACTOCIN BIOSYNTHESIS TRANSCRIPTIONAL REGULATOR MFTR-RELATED"/>
    <property type="match status" value="1"/>
</dbReference>
<dbReference type="InterPro" id="IPR009057">
    <property type="entry name" value="Homeodomain-like_sf"/>
</dbReference>
<keyword evidence="1" id="KW-0805">Transcription regulation</keyword>
<dbReference type="GO" id="GO:0003700">
    <property type="term" value="F:DNA-binding transcription factor activity"/>
    <property type="evidence" value="ECO:0007669"/>
    <property type="project" value="TreeGrafter"/>
</dbReference>
<dbReference type="PROSITE" id="PS01081">
    <property type="entry name" value="HTH_TETR_1"/>
    <property type="match status" value="1"/>
</dbReference>
<dbReference type="GO" id="GO:0000976">
    <property type="term" value="F:transcription cis-regulatory region binding"/>
    <property type="evidence" value="ECO:0007669"/>
    <property type="project" value="TreeGrafter"/>
</dbReference>
<dbReference type="EMBL" id="CP022433">
    <property type="protein sequence ID" value="ASN27635.1"/>
    <property type="molecule type" value="Genomic_DNA"/>
</dbReference>
<keyword evidence="2 4" id="KW-0238">DNA-binding</keyword>
<dbReference type="KEGG" id="splu:LK06_029250"/>
<gene>
    <name evidence="7" type="ORF">LK07_30420</name>
</gene>
<dbReference type="InterPro" id="IPR050109">
    <property type="entry name" value="HTH-type_TetR-like_transc_reg"/>
</dbReference>
<keyword evidence="8" id="KW-1185">Reference proteome</keyword>
<organism evidence="7 8">
    <name type="scientific">Streptomyces pluripotens</name>
    <dbReference type="NCBI Taxonomy" id="1355015"/>
    <lineage>
        <taxon>Bacteria</taxon>
        <taxon>Bacillati</taxon>
        <taxon>Actinomycetota</taxon>
        <taxon>Actinomycetes</taxon>
        <taxon>Kitasatosporales</taxon>
        <taxon>Streptomycetaceae</taxon>
        <taxon>Streptomyces</taxon>
    </lineage>
</organism>
<dbReference type="Gene3D" id="1.10.357.10">
    <property type="entry name" value="Tetracycline Repressor, domain 2"/>
    <property type="match status" value="1"/>
</dbReference>
<protein>
    <submittedName>
        <fullName evidence="7">TetR family transcriptional regulator</fullName>
    </submittedName>
</protein>
<keyword evidence="3" id="KW-0804">Transcription</keyword>
<dbReference type="PROSITE" id="PS50977">
    <property type="entry name" value="HTH_TETR_2"/>
    <property type="match status" value="1"/>
</dbReference>
<feature type="domain" description="HTH tetR-type" evidence="6">
    <location>
        <begin position="43"/>
        <end position="103"/>
    </location>
</feature>
<evidence type="ECO:0000256" key="3">
    <source>
        <dbReference type="ARBA" id="ARBA00023163"/>
    </source>
</evidence>
<dbReference type="InterPro" id="IPR001647">
    <property type="entry name" value="HTH_TetR"/>
</dbReference>
<evidence type="ECO:0000256" key="4">
    <source>
        <dbReference type="PROSITE-ProRule" id="PRU00335"/>
    </source>
</evidence>
<dbReference type="Pfam" id="PF00440">
    <property type="entry name" value="TetR_N"/>
    <property type="match status" value="1"/>
</dbReference>
<dbReference type="PANTHER" id="PTHR30055">
    <property type="entry name" value="HTH-TYPE TRANSCRIPTIONAL REGULATOR RUTR"/>
    <property type="match status" value="1"/>
</dbReference>